<comment type="caution">
    <text evidence="7">The sequence shown here is derived from an EMBL/GenBank/DDBJ whole genome shotgun (WGS) entry which is preliminary data.</text>
</comment>
<dbReference type="InterPro" id="IPR051914">
    <property type="entry name" value="FAD-linked_OxidoTrans_Type4"/>
</dbReference>
<dbReference type="OrthoDB" id="9767256at2"/>
<dbReference type="SUPFAM" id="SSF55103">
    <property type="entry name" value="FAD-linked oxidases, C-terminal domain"/>
    <property type="match status" value="1"/>
</dbReference>
<dbReference type="EMBL" id="BDUF01000053">
    <property type="protein sequence ID" value="GAX90209.1"/>
    <property type="molecule type" value="Genomic_DNA"/>
</dbReference>
<dbReference type="FunFam" id="3.30.70.2740:FF:000001">
    <property type="entry name" value="D-lactate dehydrogenase mitochondrial"/>
    <property type="match status" value="1"/>
</dbReference>
<dbReference type="Pfam" id="PF01565">
    <property type="entry name" value="FAD_binding_4"/>
    <property type="match status" value="1"/>
</dbReference>
<dbReference type="SUPFAM" id="SSF56176">
    <property type="entry name" value="FAD-binding/transporter-associated domain-like"/>
    <property type="match status" value="1"/>
</dbReference>
<dbReference type="InterPro" id="IPR036318">
    <property type="entry name" value="FAD-bd_PCMH-like_sf"/>
</dbReference>
<organism evidence="7 8">
    <name type="scientific">Effusibacillus lacus</name>
    <dbReference type="NCBI Taxonomy" id="1348429"/>
    <lineage>
        <taxon>Bacteria</taxon>
        <taxon>Bacillati</taxon>
        <taxon>Bacillota</taxon>
        <taxon>Bacilli</taxon>
        <taxon>Bacillales</taxon>
        <taxon>Alicyclobacillaceae</taxon>
        <taxon>Effusibacillus</taxon>
    </lineage>
</organism>
<accession>A0A292YMT4</accession>
<dbReference type="InterPro" id="IPR016166">
    <property type="entry name" value="FAD-bd_PCMH"/>
</dbReference>
<dbReference type="GO" id="GO:0071949">
    <property type="term" value="F:FAD binding"/>
    <property type="evidence" value="ECO:0007669"/>
    <property type="project" value="InterPro"/>
</dbReference>
<comment type="cofactor">
    <cofactor evidence="1">
        <name>FAD</name>
        <dbReference type="ChEBI" id="CHEBI:57692"/>
    </cofactor>
</comment>
<dbReference type="Gene3D" id="1.10.45.10">
    <property type="entry name" value="Vanillyl-alcohol Oxidase, Chain A, domain 4"/>
    <property type="match status" value="1"/>
</dbReference>
<evidence type="ECO:0000256" key="4">
    <source>
        <dbReference type="ARBA" id="ARBA00022827"/>
    </source>
</evidence>
<keyword evidence="3" id="KW-0285">Flavoprotein</keyword>
<dbReference type="Gene3D" id="3.30.465.10">
    <property type="match status" value="1"/>
</dbReference>
<reference evidence="8" key="1">
    <citation type="submission" date="2017-07" db="EMBL/GenBank/DDBJ databases">
        <title>Draft genome sequence of Effusibacillus lacus strain skLN1.</title>
        <authorList>
            <person name="Watanabe M."/>
            <person name="Kojima H."/>
            <person name="Fukui M."/>
        </authorList>
    </citation>
    <scope>NUCLEOTIDE SEQUENCE [LARGE SCALE GENOMIC DNA]</scope>
    <source>
        <strain evidence="8">skLN1</strain>
    </source>
</reference>
<evidence type="ECO:0000256" key="5">
    <source>
        <dbReference type="ARBA" id="ARBA00023002"/>
    </source>
</evidence>
<dbReference type="InterPro" id="IPR016169">
    <property type="entry name" value="FAD-bd_PCMH_sub2"/>
</dbReference>
<dbReference type="InterPro" id="IPR006094">
    <property type="entry name" value="Oxid_FAD_bind_N"/>
</dbReference>
<keyword evidence="4" id="KW-0274">FAD</keyword>
<proteinExistence type="inferred from homology"/>
<feature type="domain" description="FAD-binding PCMH-type" evidence="6">
    <location>
        <begin position="37"/>
        <end position="216"/>
    </location>
</feature>
<keyword evidence="8" id="KW-1185">Reference proteome</keyword>
<evidence type="ECO:0000256" key="3">
    <source>
        <dbReference type="ARBA" id="ARBA00022630"/>
    </source>
</evidence>
<dbReference type="GO" id="GO:0016491">
    <property type="term" value="F:oxidoreductase activity"/>
    <property type="evidence" value="ECO:0007669"/>
    <property type="project" value="UniProtKB-KW"/>
</dbReference>
<dbReference type="PANTHER" id="PTHR42934:SF2">
    <property type="entry name" value="GLYCOLATE OXIDASE SUBUNIT GLCD"/>
    <property type="match status" value="1"/>
</dbReference>
<dbReference type="AlphaFoldDB" id="A0A292YMT4"/>
<dbReference type="FunFam" id="1.10.45.10:FF:000001">
    <property type="entry name" value="D-lactate dehydrogenase mitochondrial"/>
    <property type="match status" value="1"/>
</dbReference>
<keyword evidence="5" id="KW-0560">Oxidoreductase</keyword>
<dbReference type="PROSITE" id="PS51387">
    <property type="entry name" value="FAD_PCMH"/>
    <property type="match status" value="1"/>
</dbReference>
<gene>
    <name evidence="7" type="ORF">EFBL_1835</name>
</gene>
<dbReference type="Gene3D" id="3.30.70.2740">
    <property type="match status" value="1"/>
</dbReference>
<name>A0A292YMT4_9BACL</name>
<evidence type="ECO:0000313" key="7">
    <source>
        <dbReference type="EMBL" id="GAX90209.1"/>
    </source>
</evidence>
<dbReference type="RefSeq" id="WP_096181919.1">
    <property type="nucleotide sequence ID" value="NZ_BDUF01000053.1"/>
</dbReference>
<evidence type="ECO:0000256" key="2">
    <source>
        <dbReference type="ARBA" id="ARBA00008000"/>
    </source>
</evidence>
<dbReference type="InterPro" id="IPR016171">
    <property type="entry name" value="Vanillyl_alc_oxidase_C-sub2"/>
</dbReference>
<sequence>MLKPHIAKELRAIVGDNWVMDTPEDCLAYSYDATPLYQSLPDGVAVPGTAEEVAAIVKVCARENIKIVSRGSGSNLSAGTVPVEGGLVIVLTRLNQILEIDQDNLTTTFQPGVITANLHREVEKMGLFYPPDPGSMNISTLGGNIAECAGGLRGLKYGVTKDYIMGLQAVLPNGEILRTGGKSAKDVAGYDLTKLLVGSEGTLAIITEATAKLIPLPETKRTMLAMFRDLTGSARAVSRIIAERIIPATLEFLDNPTIRVVEDFARIGLPTDMGAILMIEQDGPEAVVERDIQKIAEICRKEGAVEVKVADSLEEGAKLMQARRFALSALARVRPTTILEDATVPRARLAEMVEQINVIAKKYNVEICTFGHAGDGNLHPTCMTDERDKEEIHRVEQAFEEIFLAAIKLGGTITGEHGVGAAKMNYLSLKVGETGIEVMKSLKRAIDPQGIMNPGKLFARDTRRRVVVSNVEQDHHAHGNGCGCNEHTAS</sequence>
<evidence type="ECO:0000256" key="1">
    <source>
        <dbReference type="ARBA" id="ARBA00001974"/>
    </source>
</evidence>
<dbReference type="Proteomes" id="UP000217785">
    <property type="component" value="Unassembled WGS sequence"/>
</dbReference>
<dbReference type="InterPro" id="IPR016164">
    <property type="entry name" value="FAD-linked_Oxase-like_C"/>
</dbReference>
<dbReference type="Pfam" id="PF02913">
    <property type="entry name" value="FAD-oxidase_C"/>
    <property type="match status" value="1"/>
</dbReference>
<evidence type="ECO:0000313" key="8">
    <source>
        <dbReference type="Proteomes" id="UP000217785"/>
    </source>
</evidence>
<protein>
    <submittedName>
        <fullName evidence="7">FAD-binding protein</fullName>
    </submittedName>
</protein>
<evidence type="ECO:0000259" key="6">
    <source>
        <dbReference type="PROSITE" id="PS51387"/>
    </source>
</evidence>
<comment type="similarity">
    <text evidence="2">Belongs to the FAD-binding oxidoreductase/transferase type 4 family.</text>
</comment>
<dbReference type="PANTHER" id="PTHR42934">
    <property type="entry name" value="GLYCOLATE OXIDASE SUBUNIT GLCD"/>
    <property type="match status" value="1"/>
</dbReference>
<dbReference type="InterPro" id="IPR004113">
    <property type="entry name" value="FAD-bd_oxidored_4_C"/>
</dbReference>